<keyword evidence="2" id="KW-1185">Reference proteome</keyword>
<evidence type="ECO:0000313" key="2">
    <source>
        <dbReference type="Proteomes" id="UP000074866"/>
    </source>
</evidence>
<comment type="caution">
    <text evidence="1">The sequence shown here is derived from an EMBL/GenBank/DDBJ whole genome shotgun (WGS) entry which is preliminary data.</text>
</comment>
<evidence type="ECO:0000313" key="1">
    <source>
        <dbReference type="EMBL" id="KTS85033.1"/>
    </source>
</evidence>
<dbReference type="Proteomes" id="UP000074866">
    <property type="component" value="Unassembled WGS sequence"/>
</dbReference>
<name>A0ACC5A1T9_9BACL</name>
<proteinExistence type="predicted"/>
<sequence>MNEIEVANDWEQYPMTLRPKHVEEIMKMSPKKTYEFLVGKYISVNWYFVTGLKVLILMCSKTTKAADHSRCFFVSKSDSY</sequence>
<protein>
    <submittedName>
        <fullName evidence="1">Uncharacterized protein</fullName>
    </submittedName>
</protein>
<reference evidence="1 2" key="1">
    <citation type="journal article" date="2016" name="Front. Microbiol.">
        <title>Genomic Resource of Rice Seed Associated Bacteria.</title>
        <authorList>
            <person name="Midha S."/>
            <person name="Bansal K."/>
            <person name="Sharma S."/>
            <person name="Kumar N."/>
            <person name="Patil P.P."/>
            <person name="Chaudhry V."/>
            <person name="Patil P.B."/>
        </authorList>
    </citation>
    <scope>NUCLEOTIDE SEQUENCE [LARGE SCALE GENOMIC DNA]</scope>
    <source>
        <strain evidence="1 2">NS115</strain>
    </source>
</reference>
<accession>A0ACC5A1T9</accession>
<dbReference type="EMBL" id="LDRX01000009">
    <property type="protein sequence ID" value="KTS85033.1"/>
    <property type="molecule type" value="Genomic_DNA"/>
</dbReference>
<gene>
    <name evidence="1" type="ORF">NS115_01675</name>
</gene>
<organism evidence="1 2">
    <name type="scientific">Paenibacillus jamilae</name>
    <dbReference type="NCBI Taxonomy" id="114136"/>
    <lineage>
        <taxon>Bacteria</taxon>
        <taxon>Bacillati</taxon>
        <taxon>Bacillota</taxon>
        <taxon>Bacilli</taxon>
        <taxon>Bacillales</taxon>
        <taxon>Paenibacillaceae</taxon>
        <taxon>Paenibacillus</taxon>
    </lineage>
</organism>